<evidence type="ECO:0000256" key="1">
    <source>
        <dbReference type="SAM" id="MobiDB-lite"/>
    </source>
</evidence>
<evidence type="ECO:0000313" key="3">
    <source>
        <dbReference type="Proteomes" id="UP001500166"/>
    </source>
</evidence>
<reference evidence="2 3" key="1">
    <citation type="journal article" date="2019" name="Int. J. Syst. Evol. Microbiol.">
        <title>The Global Catalogue of Microorganisms (GCM) 10K type strain sequencing project: providing services to taxonomists for standard genome sequencing and annotation.</title>
        <authorList>
            <consortium name="The Broad Institute Genomics Platform"/>
            <consortium name="The Broad Institute Genome Sequencing Center for Infectious Disease"/>
            <person name="Wu L."/>
            <person name="Ma J."/>
        </authorList>
    </citation>
    <scope>NUCLEOTIDE SEQUENCE [LARGE SCALE GENOMIC DNA]</scope>
    <source>
        <strain evidence="2 3">JCM 15914</strain>
    </source>
</reference>
<dbReference type="Proteomes" id="UP001500166">
    <property type="component" value="Unassembled WGS sequence"/>
</dbReference>
<gene>
    <name evidence="2" type="ORF">GCM10009824_24780</name>
</gene>
<feature type="compositionally biased region" description="Basic and acidic residues" evidence="1">
    <location>
        <begin position="379"/>
        <end position="394"/>
    </location>
</feature>
<protein>
    <submittedName>
        <fullName evidence="2">Uncharacterized protein</fullName>
    </submittedName>
</protein>
<name>A0ABN2Y576_9MICC</name>
<organism evidence="2 3">
    <name type="scientific">Kocuria atrinae</name>
    <dbReference type="NCBI Taxonomy" id="592377"/>
    <lineage>
        <taxon>Bacteria</taxon>
        <taxon>Bacillati</taxon>
        <taxon>Actinomycetota</taxon>
        <taxon>Actinomycetes</taxon>
        <taxon>Micrococcales</taxon>
        <taxon>Micrococcaceae</taxon>
        <taxon>Kocuria</taxon>
    </lineage>
</organism>
<accession>A0ABN2Y576</accession>
<comment type="caution">
    <text evidence="2">The sequence shown here is derived from an EMBL/GenBank/DDBJ whole genome shotgun (WGS) entry which is preliminary data.</text>
</comment>
<proteinExistence type="predicted"/>
<feature type="region of interest" description="Disordered" evidence="1">
    <location>
        <begin position="348"/>
        <end position="411"/>
    </location>
</feature>
<keyword evidence="3" id="KW-1185">Reference proteome</keyword>
<evidence type="ECO:0000313" key="2">
    <source>
        <dbReference type="EMBL" id="GAA2122019.1"/>
    </source>
</evidence>
<sequence length="411" mass="44580">MPTFHDPLADAAEASEALRGLAHASRVFDDPADTYQVFGELISGVRSLRQVLDQLASTHLNARDRAFDDDGNPAAGATSALAAADELHQADTLLDQAYDRLDAAFSHSGRIAWHPESVVDRDFQRERLAARLGGDPAITTVNAETLALTVWPDAPVGEHQRYAYRITDTTTDQTVEGRDLFTGAGTPVDPDHALRDLSTYLSAAGETRQYALDHPGTRPEHEGLFPTWVAEAACTNTDTLTELAEHGPARPGEGAASQRWINVVFLQGDEADRVLDTIDRDGTDAAIEHLKSWDYGDETTDAALENGYVYDGQPPAGAMERTATADMYALTYNHTLGHVGLYRQLDAPPDPALLEDPRVPANTRTRPSPRAQQMPPAYEGREARRVALGADRDWYATPSGNSAGSERGLSL</sequence>
<dbReference type="EMBL" id="BAAAQA010000032">
    <property type="protein sequence ID" value="GAA2122019.1"/>
    <property type="molecule type" value="Genomic_DNA"/>
</dbReference>